<protein>
    <recommendedName>
        <fullName evidence="8">Cytidylate kinase</fullName>
        <shortName evidence="8">CK</shortName>
        <ecNumber evidence="8">2.7.4.25</ecNumber>
    </recommendedName>
    <alternativeName>
        <fullName evidence="8">Cytidine monophosphate kinase</fullName>
        <shortName evidence="8">CMP kinase</shortName>
    </alternativeName>
</protein>
<dbReference type="KEGG" id="hbs:IPV69_19860"/>
<keyword evidence="2 8" id="KW-0808">Transferase</keyword>
<dbReference type="AlphaFoldDB" id="A0A7M2WSS2"/>
<dbReference type="Gene3D" id="3.40.50.300">
    <property type="entry name" value="P-loop containing nucleotide triphosphate hydrolases"/>
    <property type="match status" value="1"/>
</dbReference>
<dbReference type="GO" id="GO:0006220">
    <property type="term" value="P:pyrimidine nucleotide metabolic process"/>
    <property type="evidence" value="ECO:0007669"/>
    <property type="project" value="UniProtKB-UniRule"/>
</dbReference>
<feature type="binding site" evidence="8">
    <location>
        <begin position="7"/>
        <end position="15"/>
    </location>
    <ligand>
        <name>ATP</name>
        <dbReference type="ChEBI" id="CHEBI:30616"/>
    </ligand>
</feature>
<accession>A0A7M2WSS2</accession>
<evidence type="ECO:0000256" key="5">
    <source>
        <dbReference type="ARBA" id="ARBA00022840"/>
    </source>
</evidence>
<evidence type="ECO:0000256" key="6">
    <source>
        <dbReference type="ARBA" id="ARBA00047615"/>
    </source>
</evidence>
<dbReference type="GO" id="GO:0005524">
    <property type="term" value="F:ATP binding"/>
    <property type="evidence" value="ECO:0007669"/>
    <property type="project" value="UniProtKB-UniRule"/>
</dbReference>
<evidence type="ECO:0000259" key="9">
    <source>
        <dbReference type="Pfam" id="PF02224"/>
    </source>
</evidence>
<comment type="similarity">
    <text evidence="1 8">Belongs to the cytidylate kinase family. Type 1 subfamily.</text>
</comment>
<dbReference type="GO" id="GO:0036431">
    <property type="term" value="F:dCMP kinase activity"/>
    <property type="evidence" value="ECO:0007669"/>
    <property type="project" value="InterPro"/>
</dbReference>
<keyword evidence="4 8" id="KW-0418">Kinase</keyword>
<evidence type="ECO:0000256" key="3">
    <source>
        <dbReference type="ARBA" id="ARBA00022741"/>
    </source>
</evidence>
<dbReference type="RefSeq" id="WP_206291467.1">
    <property type="nucleotide sequence ID" value="NZ_CP063458.1"/>
</dbReference>
<keyword evidence="8" id="KW-0963">Cytoplasm</keyword>
<keyword evidence="5 8" id="KW-0067">ATP-binding</keyword>
<comment type="subcellular location">
    <subcellularLocation>
        <location evidence="8">Cytoplasm</location>
    </subcellularLocation>
</comment>
<evidence type="ECO:0000256" key="8">
    <source>
        <dbReference type="HAMAP-Rule" id="MF_00238"/>
    </source>
</evidence>
<evidence type="ECO:0000256" key="4">
    <source>
        <dbReference type="ARBA" id="ARBA00022777"/>
    </source>
</evidence>
<organism evidence="10 11">
    <name type="scientific">Humisphaera borealis</name>
    <dbReference type="NCBI Taxonomy" id="2807512"/>
    <lineage>
        <taxon>Bacteria</taxon>
        <taxon>Pseudomonadati</taxon>
        <taxon>Planctomycetota</taxon>
        <taxon>Phycisphaerae</taxon>
        <taxon>Tepidisphaerales</taxon>
        <taxon>Tepidisphaeraceae</taxon>
        <taxon>Humisphaera</taxon>
    </lineage>
</organism>
<dbReference type="HAMAP" id="MF_00238">
    <property type="entry name" value="Cytidyl_kinase_type1"/>
    <property type="match status" value="1"/>
</dbReference>
<comment type="catalytic activity">
    <reaction evidence="6 8">
        <text>dCMP + ATP = dCDP + ADP</text>
        <dbReference type="Rhea" id="RHEA:25094"/>
        <dbReference type="ChEBI" id="CHEBI:30616"/>
        <dbReference type="ChEBI" id="CHEBI:57566"/>
        <dbReference type="ChEBI" id="CHEBI:58593"/>
        <dbReference type="ChEBI" id="CHEBI:456216"/>
        <dbReference type="EC" id="2.7.4.25"/>
    </reaction>
</comment>
<dbReference type="EMBL" id="CP063458">
    <property type="protein sequence ID" value="QOV88483.1"/>
    <property type="molecule type" value="Genomic_DNA"/>
</dbReference>
<dbReference type="InterPro" id="IPR011994">
    <property type="entry name" value="Cytidylate_kinase_dom"/>
</dbReference>
<dbReference type="Pfam" id="PF02224">
    <property type="entry name" value="Cytidylate_kin"/>
    <property type="match status" value="1"/>
</dbReference>
<evidence type="ECO:0000313" key="10">
    <source>
        <dbReference type="EMBL" id="QOV88483.1"/>
    </source>
</evidence>
<evidence type="ECO:0000256" key="7">
    <source>
        <dbReference type="ARBA" id="ARBA00048478"/>
    </source>
</evidence>
<dbReference type="SUPFAM" id="SSF52540">
    <property type="entry name" value="P-loop containing nucleoside triphosphate hydrolases"/>
    <property type="match status" value="1"/>
</dbReference>
<evidence type="ECO:0000256" key="2">
    <source>
        <dbReference type="ARBA" id="ARBA00022679"/>
    </source>
</evidence>
<dbReference type="InterPro" id="IPR027417">
    <property type="entry name" value="P-loop_NTPase"/>
</dbReference>
<name>A0A7M2WSS2_9BACT</name>
<keyword evidence="3 8" id="KW-0547">Nucleotide-binding</keyword>
<dbReference type="EC" id="2.7.4.25" evidence="8"/>
<keyword evidence="11" id="KW-1185">Reference proteome</keyword>
<gene>
    <name evidence="8 10" type="primary">cmk</name>
    <name evidence="10" type="ORF">IPV69_19860</name>
</gene>
<dbReference type="CDD" id="cd02020">
    <property type="entry name" value="CMPK"/>
    <property type="match status" value="1"/>
</dbReference>
<dbReference type="NCBIfam" id="TIGR00017">
    <property type="entry name" value="cmk"/>
    <property type="match status" value="1"/>
</dbReference>
<dbReference type="InterPro" id="IPR003136">
    <property type="entry name" value="Cytidylate_kin"/>
</dbReference>
<sequence>MIITIDGPAGTGKSTVAQTIAERLGFDFLDTGAMYRAIGLEALRRQADLENHRELAFIARHAGIEFDWGHRPPIVLLKGEPVGHLLRGAEATRAASFVAVVPEIRDILVREQQRIGRNRPNLVTEGRDQGTVVFPEAGLKFFLDATAAERARRRVAQLRARGEIVDYQEILAQIEERDTRDRSRKVAPMKPADDARVIDTTALTQQQVVELIISAAQGHQSEAKASRG</sequence>
<reference evidence="10 11" key="1">
    <citation type="submission" date="2020-10" db="EMBL/GenBank/DDBJ databases">
        <title>Wide distribution of Phycisphaera-like planctomycetes from WD2101 soil group in peatlands and genome analysis of the first cultivated representative.</title>
        <authorList>
            <person name="Dedysh S.N."/>
            <person name="Beletsky A.V."/>
            <person name="Ivanova A."/>
            <person name="Kulichevskaya I.S."/>
            <person name="Suzina N.E."/>
            <person name="Philippov D.A."/>
            <person name="Rakitin A.L."/>
            <person name="Mardanov A.V."/>
            <person name="Ravin N.V."/>
        </authorList>
    </citation>
    <scope>NUCLEOTIDE SEQUENCE [LARGE SCALE GENOMIC DNA]</scope>
    <source>
        <strain evidence="10 11">M1803</strain>
    </source>
</reference>
<feature type="domain" description="Cytidylate kinase" evidence="9">
    <location>
        <begin position="3"/>
        <end position="216"/>
    </location>
</feature>
<comment type="catalytic activity">
    <reaction evidence="7 8">
        <text>CMP + ATP = CDP + ADP</text>
        <dbReference type="Rhea" id="RHEA:11600"/>
        <dbReference type="ChEBI" id="CHEBI:30616"/>
        <dbReference type="ChEBI" id="CHEBI:58069"/>
        <dbReference type="ChEBI" id="CHEBI:60377"/>
        <dbReference type="ChEBI" id="CHEBI:456216"/>
        <dbReference type="EC" id="2.7.4.25"/>
    </reaction>
</comment>
<dbReference type="GO" id="GO:0005737">
    <property type="term" value="C:cytoplasm"/>
    <property type="evidence" value="ECO:0007669"/>
    <property type="project" value="UniProtKB-SubCell"/>
</dbReference>
<evidence type="ECO:0000313" key="11">
    <source>
        <dbReference type="Proteomes" id="UP000593765"/>
    </source>
</evidence>
<proteinExistence type="inferred from homology"/>
<evidence type="ECO:0000256" key="1">
    <source>
        <dbReference type="ARBA" id="ARBA00009427"/>
    </source>
</evidence>
<dbReference type="Proteomes" id="UP000593765">
    <property type="component" value="Chromosome"/>
</dbReference>